<dbReference type="InterPro" id="IPR001251">
    <property type="entry name" value="CRAL-TRIO_dom"/>
</dbReference>
<dbReference type="InterPro" id="IPR052578">
    <property type="entry name" value="PI_Transfer_CRAL-TRIO"/>
</dbReference>
<gene>
    <name evidence="3" type="ORF">S7711_04987</name>
</gene>
<dbReference type="PROSITE" id="PS50191">
    <property type="entry name" value="CRAL_TRIO"/>
    <property type="match status" value="1"/>
</dbReference>
<dbReference type="AlphaFoldDB" id="A0A084ARC0"/>
<feature type="compositionally biased region" description="Basic and acidic residues" evidence="1">
    <location>
        <begin position="340"/>
        <end position="359"/>
    </location>
</feature>
<organism evidence="3 4">
    <name type="scientific">Stachybotrys chartarum (strain CBS 109288 / IBT 7711)</name>
    <name type="common">Toxic black mold</name>
    <name type="synonym">Stilbospora chartarum</name>
    <dbReference type="NCBI Taxonomy" id="1280523"/>
    <lineage>
        <taxon>Eukaryota</taxon>
        <taxon>Fungi</taxon>
        <taxon>Dikarya</taxon>
        <taxon>Ascomycota</taxon>
        <taxon>Pezizomycotina</taxon>
        <taxon>Sordariomycetes</taxon>
        <taxon>Hypocreomycetidae</taxon>
        <taxon>Hypocreales</taxon>
        <taxon>Stachybotryaceae</taxon>
        <taxon>Stachybotrys</taxon>
    </lineage>
</organism>
<dbReference type="InterPro" id="IPR011074">
    <property type="entry name" value="CRAL/TRIO_N_dom"/>
</dbReference>
<evidence type="ECO:0000313" key="3">
    <source>
        <dbReference type="EMBL" id="KEY67849.1"/>
    </source>
</evidence>
<sequence length="365" mass="41150">MAAPADATSQVRKTPLATPLPEVKPSPRPALTDDQAAKYSSLLAKAQSFSAVDCPKDPGKSGPLTEREQAWLTRECLLRYLRATKWSVDDAARRLLSTLAWRREYGIDDFTPDYISPEQETGKQVILGFDREGRPCQYLNPGRQNTDPGPRQLHHLFYMVERVTDVMPPDVETLSLLINFKPSKQRQNTSVPIATAREVLSILQNHYPERLGKALIINVPWLVSGFFKIITPFIDPVTREKLKFNEDMTQYVPPAHLWSDDWKGQLPFEYDHAVYWPALNDLCRQRREDKFSRWVAAGREIGESEVYMTGGTDTSIKGVKYGAPAPDKAEAGVDEVQRKLEGTGLEDEKRVLPADKTEEPVVATA</sequence>
<dbReference type="SMART" id="SM00516">
    <property type="entry name" value="SEC14"/>
    <property type="match status" value="1"/>
</dbReference>
<dbReference type="InterPro" id="IPR036865">
    <property type="entry name" value="CRAL-TRIO_dom_sf"/>
</dbReference>
<dbReference type="GO" id="GO:0008526">
    <property type="term" value="F:phosphatidylinositol transfer activity"/>
    <property type="evidence" value="ECO:0007669"/>
    <property type="project" value="TreeGrafter"/>
</dbReference>
<proteinExistence type="predicted"/>
<dbReference type="Proteomes" id="UP000028045">
    <property type="component" value="Unassembled WGS sequence"/>
</dbReference>
<keyword evidence="4" id="KW-1185">Reference proteome</keyword>
<protein>
    <recommendedName>
        <fullName evidence="2">CRAL-TRIO domain-containing protein</fullName>
    </recommendedName>
</protein>
<dbReference type="SMART" id="SM01100">
    <property type="entry name" value="CRAL_TRIO_N"/>
    <property type="match status" value="1"/>
</dbReference>
<name>A0A084ARC0_STACB</name>
<dbReference type="OrthoDB" id="75724at2759"/>
<dbReference type="Pfam" id="PF00650">
    <property type="entry name" value="CRAL_TRIO"/>
    <property type="match status" value="1"/>
</dbReference>
<evidence type="ECO:0000313" key="4">
    <source>
        <dbReference type="Proteomes" id="UP000028045"/>
    </source>
</evidence>
<accession>A0A084ARC0</accession>
<dbReference type="Pfam" id="PF03765">
    <property type="entry name" value="CRAL_TRIO_N"/>
    <property type="match status" value="1"/>
</dbReference>
<evidence type="ECO:0000259" key="2">
    <source>
        <dbReference type="PROSITE" id="PS50191"/>
    </source>
</evidence>
<dbReference type="HOGENOM" id="CLU_014001_1_2_1"/>
<dbReference type="PANTHER" id="PTHR45824:SF29">
    <property type="entry name" value="GH16843P"/>
    <property type="match status" value="1"/>
</dbReference>
<dbReference type="Gene3D" id="3.40.525.10">
    <property type="entry name" value="CRAL-TRIO lipid binding domain"/>
    <property type="match status" value="1"/>
</dbReference>
<dbReference type="PANTHER" id="PTHR45824">
    <property type="entry name" value="GH16843P"/>
    <property type="match status" value="1"/>
</dbReference>
<reference evidence="3 4" key="1">
    <citation type="journal article" date="2014" name="BMC Genomics">
        <title>Comparative genome sequencing reveals chemotype-specific gene clusters in the toxigenic black mold Stachybotrys.</title>
        <authorList>
            <person name="Semeiks J."/>
            <person name="Borek D."/>
            <person name="Otwinowski Z."/>
            <person name="Grishin N.V."/>
        </authorList>
    </citation>
    <scope>NUCLEOTIDE SEQUENCE [LARGE SCALE GENOMIC DNA]</scope>
    <source>
        <strain evidence="4">CBS 109288 / IBT 7711</strain>
    </source>
</reference>
<feature type="region of interest" description="Disordered" evidence="1">
    <location>
        <begin position="1"/>
        <end position="34"/>
    </location>
</feature>
<dbReference type="SUPFAM" id="SSF52087">
    <property type="entry name" value="CRAL/TRIO domain"/>
    <property type="match status" value="1"/>
</dbReference>
<dbReference type="CDD" id="cd00170">
    <property type="entry name" value="SEC14"/>
    <property type="match status" value="1"/>
</dbReference>
<evidence type="ECO:0000256" key="1">
    <source>
        <dbReference type="SAM" id="MobiDB-lite"/>
    </source>
</evidence>
<dbReference type="SUPFAM" id="SSF46938">
    <property type="entry name" value="CRAL/TRIO N-terminal domain"/>
    <property type="match status" value="1"/>
</dbReference>
<dbReference type="InterPro" id="IPR036273">
    <property type="entry name" value="CRAL/TRIO_N_dom_sf"/>
</dbReference>
<dbReference type="EMBL" id="KL648600">
    <property type="protein sequence ID" value="KEY67849.1"/>
    <property type="molecule type" value="Genomic_DNA"/>
</dbReference>
<feature type="domain" description="CRAL-TRIO" evidence="2">
    <location>
        <begin position="114"/>
        <end position="270"/>
    </location>
</feature>
<feature type="region of interest" description="Disordered" evidence="1">
    <location>
        <begin position="340"/>
        <end position="365"/>
    </location>
</feature>